<gene>
    <name evidence="12" type="ORF">AVEN_5438_1</name>
</gene>
<proteinExistence type="inferred from homology"/>
<evidence type="ECO:0000256" key="10">
    <source>
        <dbReference type="ARBA" id="ARBA00023242"/>
    </source>
</evidence>
<dbReference type="InterPro" id="IPR004600">
    <property type="entry name" value="TFIIH_Tfb4/GTF2H3"/>
</dbReference>
<dbReference type="InterPro" id="IPR036465">
    <property type="entry name" value="vWFA_dom_sf"/>
</dbReference>
<evidence type="ECO:0000313" key="13">
    <source>
        <dbReference type="Proteomes" id="UP000499080"/>
    </source>
</evidence>
<keyword evidence="6 11" id="KW-0862">Zinc</keyword>
<protein>
    <recommendedName>
        <fullName evidence="11">General transcription factor IIH subunit 3</fullName>
    </recommendedName>
    <alternativeName>
        <fullName evidence="11">General transcription factor IIH polypeptide 3</fullName>
    </alternativeName>
</protein>
<evidence type="ECO:0000256" key="6">
    <source>
        <dbReference type="ARBA" id="ARBA00022833"/>
    </source>
</evidence>
<dbReference type="GO" id="GO:0000439">
    <property type="term" value="C:transcription factor TFIIH core complex"/>
    <property type="evidence" value="ECO:0007669"/>
    <property type="project" value="UniProtKB-UniRule"/>
</dbReference>
<evidence type="ECO:0000256" key="9">
    <source>
        <dbReference type="ARBA" id="ARBA00023204"/>
    </source>
</evidence>
<dbReference type="AlphaFoldDB" id="A0A4Y2P871"/>
<comment type="subcellular location">
    <subcellularLocation>
        <location evidence="1 11">Nucleus</location>
    </subcellularLocation>
</comment>
<keyword evidence="3 11" id="KW-0479">Metal-binding</keyword>
<dbReference type="GO" id="GO:0006355">
    <property type="term" value="P:regulation of DNA-templated transcription"/>
    <property type="evidence" value="ECO:0007669"/>
    <property type="project" value="InterPro"/>
</dbReference>
<comment type="similarity">
    <text evidence="2 11">Belongs to the TFB4 family.</text>
</comment>
<reference evidence="12 13" key="1">
    <citation type="journal article" date="2019" name="Sci. Rep.">
        <title>Orb-weaving spider Araneus ventricosus genome elucidates the spidroin gene catalogue.</title>
        <authorList>
            <person name="Kono N."/>
            <person name="Nakamura H."/>
            <person name="Ohtoshi R."/>
            <person name="Moran D.A.P."/>
            <person name="Shinohara A."/>
            <person name="Yoshida Y."/>
            <person name="Fujiwara M."/>
            <person name="Mori M."/>
            <person name="Tomita M."/>
            <person name="Arakawa K."/>
        </authorList>
    </citation>
    <scope>NUCLEOTIDE SEQUENCE [LARGE SCALE GENOMIC DNA]</scope>
</reference>
<evidence type="ECO:0000256" key="7">
    <source>
        <dbReference type="ARBA" id="ARBA00023015"/>
    </source>
</evidence>
<dbReference type="OrthoDB" id="17307at2759"/>
<keyword evidence="10 11" id="KW-0539">Nucleus</keyword>
<dbReference type="Proteomes" id="UP000499080">
    <property type="component" value="Unassembled WGS sequence"/>
</dbReference>
<dbReference type="GO" id="GO:0005675">
    <property type="term" value="C:transcription factor TFIIH holo complex"/>
    <property type="evidence" value="ECO:0007669"/>
    <property type="project" value="UniProtKB-UniRule"/>
</dbReference>
<dbReference type="PANTHER" id="PTHR12831">
    <property type="entry name" value="TRANSCRIPTION INITIATION FACTOR IIH TFIIH , POLYPEPTIDE 3-RELATED"/>
    <property type="match status" value="1"/>
</dbReference>
<keyword evidence="7 11" id="KW-0805">Transcription regulation</keyword>
<organism evidence="12 13">
    <name type="scientific">Araneus ventricosus</name>
    <name type="common">Orbweaver spider</name>
    <name type="synonym">Epeira ventricosa</name>
    <dbReference type="NCBI Taxonomy" id="182803"/>
    <lineage>
        <taxon>Eukaryota</taxon>
        <taxon>Metazoa</taxon>
        <taxon>Ecdysozoa</taxon>
        <taxon>Arthropoda</taxon>
        <taxon>Chelicerata</taxon>
        <taxon>Arachnida</taxon>
        <taxon>Araneae</taxon>
        <taxon>Araneomorphae</taxon>
        <taxon>Entelegynae</taxon>
        <taxon>Araneoidea</taxon>
        <taxon>Araneidae</taxon>
        <taxon>Araneus</taxon>
    </lineage>
</organism>
<sequence length="247" mass="27942">MQSPNTTSYHLPACLAARSKIFIAIDEFIAFCSAFLYPLPSSSESEETRPSDGQYELSANIENAVHTNVKKLVLQNNEVEIYTESLVAAAMTMALCYIHRLRKQQIIEKKIQARILIVSASGDSASQYMNFMNVFFTSQKEDVFPAERSQPDVSFAVNVMAQFPIIIITNIDASWGCELTDRYSASGFIIYLADVPFMGKSRKQKTIALSWMESEFIAITDSVKEPMWFSNILNELKVERDLKPVQY</sequence>
<evidence type="ECO:0000256" key="3">
    <source>
        <dbReference type="ARBA" id="ARBA00022723"/>
    </source>
</evidence>
<comment type="function">
    <text evidence="11">Component of the general transcription and DNA repair factor IIH (TFIIH) core complex, which is involved in general and transcription-coupled nucleotide excision repair (NER) of damaged DNA and, when complexed to CAK, in RNA transcription by RNA polymerase II. In NER, TFIIH acts by opening DNA around the lesion to allow the excision of the damaged oligonucleotide and its replacement by a new DNA fragment. In transcription, TFIIH has an essential role in transcription initiation. When the pre-initiation complex (PIC) has been established, TFIIH is required for promoter opening and promoter escape. Phosphorylation of the C-terminal tail (CTD) of the largest subunit of RNA polymerase II by the kinase module CAK controls the initiation of transcription.</text>
</comment>
<comment type="caution">
    <text evidence="12">The sequence shown here is derived from an EMBL/GenBank/DDBJ whole genome shotgun (WGS) entry which is preliminary data.</text>
</comment>
<evidence type="ECO:0000256" key="8">
    <source>
        <dbReference type="ARBA" id="ARBA00023163"/>
    </source>
</evidence>
<keyword evidence="4 11" id="KW-0227">DNA damage</keyword>
<keyword evidence="8 11" id="KW-0804">Transcription</keyword>
<dbReference type="GO" id="GO:0008270">
    <property type="term" value="F:zinc ion binding"/>
    <property type="evidence" value="ECO:0007669"/>
    <property type="project" value="UniProtKB-KW"/>
</dbReference>
<evidence type="ECO:0000256" key="11">
    <source>
        <dbReference type="RuleBase" id="RU368090"/>
    </source>
</evidence>
<dbReference type="EMBL" id="BGPR01010639">
    <property type="protein sequence ID" value="GBN47233.1"/>
    <property type="molecule type" value="Genomic_DNA"/>
</dbReference>
<comment type="subunit">
    <text evidence="11">Part of a TFIID-containing RNA polymerase II pre-initiation complex that is composed of TBP and at least GTF2A1, GTF2A2, GTF2E1, GTF2E2, GTF2F1, GTF2H2, GTF2H3, GTF2H4, GTF2H5, GTF2B, TCEA1, ERCC2, ERCC3, TAF1, TAF2, TAF3, TAF4, TAF5, TAF6, TAF7, TAF8, TAF9, TAF10, TAF11, TAF12 and TAF13. Component of the 7-subunit TFIIH core complex composed of XPB/ERCC3, XPD/ERCC2, GTF2H1, GTF2H2, GTF2H3, GTF2H4 and GTF2H5, which is active in NER. The core complex associates with the 3-subunit CDK-activating kinase (CAK) module composed of CCNH/cyclin H, CDK7 and MNAT1 to form the 10-subunit holoenzyme (holo-TFIIH) active in transcription. Interacts with RARA; the interaction requires prior phosphorylation of RARA on 'Ser-369' which then enhances interaction of RARA with CDK7.</text>
</comment>
<dbReference type="Pfam" id="PF03850">
    <property type="entry name" value="Tfb4"/>
    <property type="match status" value="1"/>
</dbReference>
<dbReference type="PANTHER" id="PTHR12831:SF0">
    <property type="entry name" value="GENERAL TRANSCRIPTION FACTOR IIH SUBUNIT 3"/>
    <property type="match status" value="1"/>
</dbReference>
<evidence type="ECO:0000313" key="12">
    <source>
        <dbReference type="EMBL" id="GBN47233.1"/>
    </source>
</evidence>
<accession>A0A4Y2P871</accession>
<keyword evidence="9 11" id="KW-0234">DNA repair</keyword>
<keyword evidence="13" id="KW-1185">Reference proteome</keyword>
<evidence type="ECO:0000256" key="4">
    <source>
        <dbReference type="ARBA" id="ARBA00022763"/>
    </source>
</evidence>
<evidence type="ECO:0000256" key="5">
    <source>
        <dbReference type="ARBA" id="ARBA00022771"/>
    </source>
</evidence>
<dbReference type="Gene3D" id="3.40.50.410">
    <property type="entry name" value="von Willebrand factor, type A domain"/>
    <property type="match status" value="1"/>
</dbReference>
<keyword evidence="5 11" id="KW-0863">Zinc-finger</keyword>
<evidence type="ECO:0000256" key="2">
    <source>
        <dbReference type="ARBA" id="ARBA00005273"/>
    </source>
</evidence>
<dbReference type="GO" id="GO:0006289">
    <property type="term" value="P:nucleotide-excision repair"/>
    <property type="evidence" value="ECO:0007669"/>
    <property type="project" value="UniProtKB-UniRule"/>
</dbReference>
<evidence type="ECO:0000256" key="1">
    <source>
        <dbReference type="ARBA" id="ARBA00004123"/>
    </source>
</evidence>
<dbReference type="CDD" id="cd09272">
    <property type="entry name" value="RNase_HI_RT_Ty1"/>
    <property type="match status" value="1"/>
</dbReference>
<name>A0A4Y2P871_ARAVE</name>